<evidence type="ECO:0000313" key="2">
    <source>
        <dbReference type="EMBL" id="ETJ43315.1"/>
    </source>
</evidence>
<protein>
    <submittedName>
        <fullName evidence="2">Beta-lactamase protein</fullName>
    </submittedName>
</protein>
<organism evidence="2">
    <name type="scientific">human gut metagenome</name>
    <dbReference type="NCBI Taxonomy" id="408170"/>
    <lineage>
        <taxon>unclassified sequences</taxon>
        <taxon>metagenomes</taxon>
        <taxon>organismal metagenomes</taxon>
    </lineage>
</organism>
<evidence type="ECO:0000256" key="1">
    <source>
        <dbReference type="SAM" id="MobiDB-lite"/>
    </source>
</evidence>
<proteinExistence type="predicted"/>
<feature type="compositionally biased region" description="Polar residues" evidence="1">
    <location>
        <begin position="8"/>
        <end position="18"/>
    </location>
</feature>
<dbReference type="EMBL" id="AZMM01002690">
    <property type="protein sequence ID" value="ETJ43315.1"/>
    <property type="molecule type" value="Genomic_DNA"/>
</dbReference>
<reference evidence="2" key="1">
    <citation type="submission" date="2013-12" db="EMBL/GenBank/DDBJ databases">
        <title>A Varibaculum cambriense genome reconstructed from a premature infant gut community with otherwise low bacterial novelty that shifts toward anaerobic metabolism during the third week of life.</title>
        <authorList>
            <person name="Brown C.T."/>
            <person name="Sharon I."/>
            <person name="Thomas B.C."/>
            <person name="Castelle C.J."/>
            <person name="Morowitz M.J."/>
            <person name="Banfield J.F."/>
        </authorList>
    </citation>
    <scope>NUCLEOTIDE SEQUENCE</scope>
</reference>
<gene>
    <name evidence="2" type="ORF">Q604_UNBC02690G0001</name>
</gene>
<name>W1YNM0_9ZZZZ</name>
<feature type="compositionally biased region" description="Basic and acidic residues" evidence="1">
    <location>
        <begin position="52"/>
        <end position="70"/>
    </location>
</feature>
<feature type="region of interest" description="Disordered" evidence="1">
    <location>
        <begin position="1"/>
        <end position="79"/>
    </location>
</feature>
<sequence>MNKILGGTVNTTDNQVTAQVKAEPTVAKPATRTAAAEGEHKQTRRRTNTRRPAGEGRTRQHAAGEGESTTRQRRTNTRP</sequence>
<accession>W1YNM0</accession>
<comment type="caution">
    <text evidence="2">The sequence shown here is derived from an EMBL/GenBank/DDBJ whole genome shotgun (WGS) entry which is preliminary data.</text>
</comment>
<feature type="non-terminal residue" evidence="2">
    <location>
        <position position="79"/>
    </location>
</feature>
<dbReference type="AlphaFoldDB" id="W1YNM0"/>